<dbReference type="PANTHER" id="PTHR43066:SF1">
    <property type="entry name" value="RHOMBOID PROTEIN 2"/>
    <property type="match status" value="1"/>
</dbReference>
<dbReference type="EC" id="3.4.21.-" evidence="10"/>
<dbReference type="Proteomes" id="UP001600165">
    <property type="component" value="Unassembled WGS sequence"/>
</dbReference>
<keyword evidence="4 8" id="KW-0812">Transmembrane</keyword>
<protein>
    <submittedName>
        <fullName evidence="10">Rhomboid family intramembrane serine protease</fullName>
        <ecNumber evidence="10">3.4.21.-</ecNumber>
    </submittedName>
</protein>
<dbReference type="GO" id="GO:0008233">
    <property type="term" value="F:peptidase activity"/>
    <property type="evidence" value="ECO:0007669"/>
    <property type="project" value="UniProtKB-KW"/>
</dbReference>
<evidence type="ECO:0000256" key="4">
    <source>
        <dbReference type="ARBA" id="ARBA00022692"/>
    </source>
</evidence>
<comment type="caution">
    <text evidence="10">The sequence shown here is derived from an EMBL/GenBank/DDBJ whole genome shotgun (WGS) entry which is preliminary data.</text>
</comment>
<feature type="transmembrane region" description="Helical" evidence="8">
    <location>
        <begin position="117"/>
        <end position="134"/>
    </location>
</feature>
<evidence type="ECO:0000256" key="7">
    <source>
        <dbReference type="ARBA" id="ARBA00023136"/>
    </source>
</evidence>
<keyword evidence="11" id="KW-1185">Reference proteome</keyword>
<keyword evidence="6 8" id="KW-1133">Transmembrane helix</keyword>
<evidence type="ECO:0000256" key="3">
    <source>
        <dbReference type="ARBA" id="ARBA00022670"/>
    </source>
</evidence>
<evidence type="ECO:0000256" key="8">
    <source>
        <dbReference type="SAM" id="Phobius"/>
    </source>
</evidence>
<comment type="subcellular location">
    <subcellularLocation>
        <location evidence="1">Membrane</location>
        <topology evidence="1">Multi-pass membrane protein</topology>
    </subcellularLocation>
</comment>
<evidence type="ECO:0000313" key="10">
    <source>
        <dbReference type="EMBL" id="MFE4104802.1"/>
    </source>
</evidence>
<comment type="similarity">
    <text evidence="2">Belongs to the peptidase S54 family.</text>
</comment>
<sequence length="193" mass="21314">MRQDNSRTIAQEIKLQVFILGGFVALMWITEIVDEALLRGYLDNYGIWPRSFIGLRGILFAPFLHGNLEHLLANTIPLLTLGWFVMLRETSDFLWVTAIAGVVSGLGTWLTGAPNSVHIGASGLIFGYFGFLLLRGYFERSVVSIALSLLAFMLYGSLVWGVLPNQPGISWEGHLFGFLGGILAARLLAQSKR</sequence>
<dbReference type="Gene3D" id="1.20.1540.10">
    <property type="entry name" value="Rhomboid-like"/>
    <property type="match status" value="1"/>
</dbReference>
<dbReference type="InterPro" id="IPR035952">
    <property type="entry name" value="Rhomboid-like_sf"/>
</dbReference>
<feature type="transmembrane region" description="Helical" evidence="8">
    <location>
        <begin position="169"/>
        <end position="189"/>
    </location>
</feature>
<feature type="transmembrane region" description="Helical" evidence="8">
    <location>
        <begin position="70"/>
        <end position="86"/>
    </location>
</feature>
<reference evidence="10 11" key="1">
    <citation type="submission" date="2024-10" db="EMBL/GenBank/DDBJ databases">
        <authorList>
            <person name="Ratan Roy A."/>
            <person name="Morales Sandoval P.H."/>
            <person name="De Los Santos Villalobos S."/>
            <person name="Chakraborty S."/>
            <person name="Mukherjee J."/>
        </authorList>
    </citation>
    <scope>NUCLEOTIDE SEQUENCE [LARGE SCALE GENOMIC DNA]</scope>
    <source>
        <strain evidence="10 11">S1</strain>
    </source>
</reference>
<keyword evidence="7 8" id="KW-0472">Membrane</keyword>
<dbReference type="RefSeq" id="WP_377960430.1">
    <property type="nucleotide sequence ID" value="NZ_JBHZOL010000004.1"/>
</dbReference>
<dbReference type="SUPFAM" id="SSF144091">
    <property type="entry name" value="Rhomboid-like"/>
    <property type="match status" value="1"/>
</dbReference>
<proteinExistence type="inferred from homology"/>
<evidence type="ECO:0000256" key="6">
    <source>
        <dbReference type="ARBA" id="ARBA00022989"/>
    </source>
</evidence>
<keyword evidence="5 10" id="KW-0378">Hydrolase</keyword>
<dbReference type="GO" id="GO:0006508">
    <property type="term" value="P:proteolysis"/>
    <property type="evidence" value="ECO:0007669"/>
    <property type="project" value="UniProtKB-KW"/>
</dbReference>
<accession>A0ABW6IAB1</accession>
<feature type="transmembrane region" description="Helical" evidence="8">
    <location>
        <begin position="141"/>
        <end position="163"/>
    </location>
</feature>
<keyword evidence="3 10" id="KW-0645">Protease</keyword>
<dbReference type="Pfam" id="PF01694">
    <property type="entry name" value="Rhomboid"/>
    <property type="match status" value="1"/>
</dbReference>
<evidence type="ECO:0000256" key="5">
    <source>
        <dbReference type="ARBA" id="ARBA00022801"/>
    </source>
</evidence>
<gene>
    <name evidence="10" type="ORF">ACFVKH_00845</name>
</gene>
<dbReference type="InterPro" id="IPR022764">
    <property type="entry name" value="Peptidase_S54_rhomboid_dom"/>
</dbReference>
<evidence type="ECO:0000259" key="9">
    <source>
        <dbReference type="Pfam" id="PF01694"/>
    </source>
</evidence>
<feature type="domain" description="Peptidase S54 rhomboid" evidence="9">
    <location>
        <begin position="58"/>
        <end position="189"/>
    </location>
</feature>
<feature type="transmembrane region" description="Helical" evidence="8">
    <location>
        <begin position="93"/>
        <end position="111"/>
    </location>
</feature>
<evidence type="ECO:0000256" key="1">
    <source>
        <dbReference type="ARBA" id="ARBA00004141"/>
    </source>
</evidence>
<dbReference type="EMBL" id="JBHZOL010000004">
    <property type="protein sequence ID" value="MFE4104802.1"/>
    <property type="molecule type" value="Genomic_DNA"/>
</dbReference>
<feature type="transmembrane region" description="Helical" evidence="8">
    <location>
        <begin position="15"/>
        <end position="33"/>
    </location>
</feature>
<organism evidence="10 11">
    <name type="scientific">Almyronema epifaneia S1</name>
    <dbReference type="NCBI Taxonomy" id="2991925"/>
    <lineage>
        <taxon>Bacteria</taxon>
        <taxon>Bacillati</taxon>
        <taxon>Cyanobacteriota</taxon>
        <taxon>Cyanophyceae</taxon>
        <taxon>Nodosilineales</taxon>
        <taxon>Nodosilineaceae</taxon>
        <taxon>Almyronema</taxon>
        <taxon>Almyronema epifaneia</taxon>
    </lineage>
</organism>
<name>A0ABW6IAB1_9CYAN</name>
<dbReference type="PANTHER" id="PTHR43066">
    <property type="entry name" value="RHOMBOID-RELATED PROTEIN"/>
    <property type="match status" value="1"/>
</dbReference>
<evidence type="ECO:0000256" key="2">
    <source>
        <dbReference type="ARBA" id="ARBA00009045"/>
    </source>
</evidence>
<evidence type="ECO:0000313" key="11">
    <source>
        <dbReference type="Proteomes" id="UP001600165"/>
    </source>
</evidence>